<dbReference type="Proteomes" id="UP001500979">
    <property type="component" value="Unassembled WGS sequence"/>
</dbReference>
<accession>A0ABN3VF54</accession>
<dbReference type="Pfam" id="PF08450">
    <property type="entry name" value="SGL"/>
    <property type="match status" value="1"/>
</dbReference>
<organism evidence="3 4">
    <name type="scientific">Saccharopolyspora taberi</name>
    <dbReference type="NCBI Taxonomy" id="60895"/>
    <lineage>
        <taxon>Bacteria</taxon>
        <taxon>Bacillati</taxon>
        <taxon>Actinomycetota</taxon>
        <taxon>Actinomycetes</taxon>
        <taxon>Pseudonocardiales</taxon>
        <taxon>Pseudonocardiaceae</taxon>
        <taxon>Saccharopolyspora</taxon>
    </lineage>
</organism>
<comment type="caution">
    <text evidence="3">The sequence shown here is derived from an EMBL/GenBank/DDBJ whole genome shotgun (WGS) entry which is preliminary data.</text>
</comment>
<name>A0ABN3VF54_9PSEU</name>
<dbReference type="EMBL" id="BAAAUX010000016">
    <property type="protein sequence ID" value="GAA2799094.1"/>
    <property type="molecule type" value="Genomic_DNA"/>
</dbReference>
<proteinExistence type="inferred from homology"/>
<protein>
    <recommendedName>
        <fullName evidence="2">SMP-30/Gluconolactonase/LRE-like region domain-containing protein</fullName>
    </recommendedName>
</protein>
<gene>
    <name evidence="3" type="ORF">GCM10010470_37760</name>
</gene>
<dbReference type="InterPro" id="IPR013658">
    <property type="entry name" value="SGL"/>
</dbReference>
<dbReference type="PANTHER" id="PTHR10907">
    <property type="entry name" value="REGUCALCIN"/>
    <property type="match status" value="1"/>
</dbReference>
<evidence type="ECO:0000259" key="2">
    <source>
        <dbReference type="Pfam" id="PF08450"/>
    </source>
</evidence>
<dbReference type="Gene3D" id="2.120.10.30">
    <property type="entry name" value="TolB, C-terminal domain"/>
    <property type="match status" value="1"/>
</dbReference>
<dbReference type="SUPFAM" id="SSF63829">
    <property type="entry name" value="Calcium-dependent phosphotriesterase"/>
    <property type="match status" value="1"/>
</dbReference>
<feature type="domain" description="SMP-30/Gluconolactonase/LRE-like region" evidence="2">
    <location>
        <begin position="20"/>
        <end position="256"/>
    </location>
</feature>
<dbReference type="InterPro" id="IPR005511">
    <property type="entry name" value="SMP-30"/>
</dbReference>
<dbReference type="PRINTS" id="PR01790">
    <property type="entry name" value="SMP30FAMILY"/>
</dbReference>
<evidence type="ECO:0000313" key="3">
    <source>
        <dbReference type="EMBL" id="GAA2799094.1"/>
    </source>
</evidence>
<evidence type="ECO:0000313" key="4">
    <source>
        <dbReference type="Proteomes" id="UP001500979"/>
    </source>
</evidence>
<dbReference type="InterPro" id="IPR011042">
    <property type="entry name" value="6-blade_b-propeller_TolB-like"/>
</dbReference>
<comment type="similarity">
    <text evidence="1">Belongs to the SMP-30/CGR1 family.</text>
</comment>
<sequence>MGVRVSENFELLVDRQALHGDGPLWMPTLNCVYWVDILRRELHTYHRDSGADEVQVLPGVVTALAATRSGQLIAAADRGFARLYPGRAALDPVTEVHNGDRMNGGTCDPAGRFVAGTLTWSRDGQRSTLYVLDGERTRPIVDGPAASSGLAWSPDGRRMYLVDTALRTIWLYDYDVEHAQARAGRRWVVCSESEGRPEGIAVDADGGVWVAMHWTGRIHRYGAGGDLETVLWAPTRRITGLAFGGPRLDEMYVTSACFGYDERALAGDPYAGALFRFRPGTSGRVPAPWNGL</sequence>
<dbReference type="PANTHER" id="PTHR10907:SF47">
    <property type="entry name" value="REGUCALCIN"/>
    <property type="match status" value="1"/>
</dbReference>
<keyword evidence="4" id="KW-1185">Reference proteome</keyword>
<evidence type="ECO:0000256" key="1">
    <source>
        <dbReference type="ARBA" id="ARBA00008853"/>
    </source>
</evidence>
<reference evidence="3 4" key="1">
    <citation type="journal article" date="2019" name="Int. J. Syst. Evol. Microbiol.">
        <title>The Global Catalogue of Microorganisms (GCM) 10K type strain sequencing project: providing services to taxonomists for standard genome sequencing and annotation.</title>
        <authorList>
            <consortium name="The Broad Institute Genomics Platform"/>
            <consortium name="The Broad Institute Genome Sequencing Center for Infectious Disease"/>
            <person name="Wu L."/>
            <person name="Ma J."/>
        </authorList>
    </citation>
    <scope>NUCLEOTIDE SEQUENCE [LARGE SCALE GENOMIC DNA]</scope>
    <source>
        <strain evidence="3 4">JCM 9383</strain>
    </source>
</reference>